<reference evidence="8" key="1">
    <citation type="submission" date="2021-05" db="EMBL/GenBank/DDBJ databases">
        <authorList>
            <person name="Alioto T."/>
            <person name="Alioto T."/>
            <person name="Gomez Garrido J."/>
        </authorList>
    </citation>
    <scope>NUCLEOTIDE SEQUENCE</scope>
</reference>
<keyword evidence="4 8" id="KW-0418">Kinase</keyword>
<dbReference type="Pfam" id="PF00069">
    <property type="entry name" value="Pkinase"/>
    <property type="match status" value="1"/>
</dbReference>
<evidence type="ECO:0000259" key="7">
    <source>
        <dbReference type="PROSITE" id="PS50011"/>
    </source>
</evidence>
<keyword evidence="2" id="KW-0808">Transferase</keyword>
<accession>A0A8D8CIV8</accession>
<dbReference type="GO" id="GO:0005524">
    <property type="term" value="F:ATP binding"/>
    <property type="evidence" value="ECO:0007669"/>
    <property type="project" value="UniProtKB-KW"/>
</dbReference>
<evidence type="ECO:0000256" key="1">
    <source>
        <dbReference type="ARBA" id="ARBA00022527"/>
    </source>
</evidence>
<dbReference type="PANTHER" id="PTHR24351">
    <property type="entry name" value="RIBOSOMAL PROTEIN S6 KINASE"/>
    <property type="match status" value="1"/>
</dbReference>
<dbReference type="InterPro" id="IPR045270">
    <property type="entry name" value="STKc_AGC"/>
</dbReference>
<evidence type="ECO:0000256" key="5">
    <source>
        <dbReference type="ARBA" id="ARBA00022840"/>
    </source>
</evidence>
<dbReference type="InterPro" id="IPR000719">
    <property type="entry name" value="Prot_kinase_dom"/>
</dbReference>
<dbReference type="SMART" id="SM00220">
    <property type="entry name" value="S_TKc"/>
    <property type="match status" value="1"/>
</dbReference>
<dbReference type="GO" id="GO:0004674">
    <property type="term" value="F:protein serine/threonine kinase activity"/>
    <property type="evidence" value="ECO:0007669"/>
    <property type="project" value="UniProtKB-KW"/>
</dbReference>
<dbReference type="InterPro" id="IPR011009">
    <property type="entry name" value="Kinase-like_dom_sf"/>
</dbReference>
<evidence type="ECO:0000256" key="3">
    <source>
        <dbReference type="ARBA" id="ARBA00022741"/>
    </source>
</evidence>
<dbReference type="FunFam" id="1.10.510.10:FF:000982">
    <property type="entry name" value="AGC protein kinase"/>
    <property type="match status" value="1"/>
</dbReference>
<keyword evidence="3" id="KW-0547">Nucleotide-binding</keyword>
<dbReference type="CDD" id="cd05123">
    <property type="entry name" value="STKc_AGC"/>
    <property type="match status" value="1"/>
</dbReference>
<feature type="region of interest" description="Disordered" evidence="6">
    <location>
        <begin position="31"/>
        <end position="56"/>
    </location>
</feature>
<evidence type="ECO:0000313" key="8">
    <source>
        <dbReference type="EMBL" id="CAG6491391.1"/>
    </source>
</evidence>
<dbReference type="AlphaFoldDB" id="A0A8D8CIV8"/>
<protein>
    <submittedName>
        <fullName evidence="8">Serine/threonine-protein kinase S6KL</fullName>
    </submittedName>
</protein>
<keyword evidence="5" id="KW-0067">ATP-binding</keyword>
<feature type="domain" description="Protein kinase" evidence="7">
    <location>
        <begin position="149"/>
        <end position="416"/>
    </location>
</feature>
<evidence type="ECO:0000256" key="6">
    <source>
        <dbReference type="SAM" id="MobiDB-lite"/>
    </source>
</evidence>
<evidence type="ECO:0000256" key="2">
    <source>
        <dbReference type="ARBA" id="ARBA00022679"/>
    </source>
</evidence>
<sequence length="460" mass="52210">MGNANSSAIFLQSEAKPACAIPEQSLSPVQQFPEFAASSKKESSGSRASSRQIRRSASIDEDGGVFNRLSESFQRISRSLSCTALDTTGHSQRQRHRNLRPWSRVSRRRWHESTLANEHLLSKTCWPVTKAESLFLPHFPVDSIAESQYAVVEHIANGAFGKVYKVRAGERTTAADYALKVLSKSEIINSGAIGQLRDEVDIQTICGHHPFLARCVRFWQNKKKVFLLSDYLSNGELFQKFTKFPHELVRLYVAEIALALDFLHQAGIIHRDLKPENVLLDEDFHVRLIDFGFARWLSIGTRTRTICGTLQYMAPEILAGEPYGHAIDWWALGVLACRMYTGEYPSLDYSAYLNKSDQIDKLIEHGRPRKLSTSKKLLPSSVDGLPPEGQDLLKRLLEIKPQYRIRSLLQLQRIGLYKNYDWDLVRKKQILPRNMINVESASGTIEQGSLADKSFAEFDW</sequence>
<keyword evidence="1" id="KW-0723">Serine/threonine-protein kinase</keyword>
<dbReference type="Gene3D" id="3.30.200.20">
    <property type="entry name" value="Phosphorylase Kinase, domain 1"/>
    <property type="match status" value="1"/>
</dbReference>
<dbReference type="InterPro" id="IPR008271">
    <property type="entry name" value="Ser/Thr_kinase_AS"/>
</dbReference>
<proteinExistence type="predicted"/>
<dbReference type="EMBL" id="HBUE01118540">
    <property type="protein sequence ID" value="CAG6491391.1"/>
    <property type="molecule type" value="Transcribed_RNA"/>
</dbReference>
<name>A0A8D8CIV8_CULPI</name>
<organism evidence="8">
    <name type="scientific">Culex pipiens</name>
    <name type="common">House mosquito</name>
    <dbReference type="NCBI Taxonomy" id="7175"/>
    <lineage>
        <taxon>Eukaryota</taxon>
        <taxon>Metazoa</taxon>
        <taxon>Ecdysozoa</taxon>
        <taxon>Arthropoda</taxon>
        <taxon>Hexapoda</taxon>
        <taxon>Insecta</taxon>
        <taxon>Pterygota</taxon>
        <taxon>Neoptera</taxon>
        <taxon>Endopterygota</taxon>
        <taxon>Diptera</taxon>
        <taxon>Nematocera</taxon>
        <taxon>Culicoidea</taxon>
        <taxon>Culicidae</taxon>
        <taxon>Culicinae</taxon>
        <taxon>Culicini</taxon>
        <taxon>Culex</taxon>
        <taxon>Culex</taxon>
    </lineage>
</organism>
<dbReference type="SUPFAM" id="SSF56112">
    <property type="entry name" value="Protein kinase-like (PK-like)"/>
    <property type="match status" value="1"/>
</dbReference>
<dbReference type="PROSITE" id="PS00108">
    <property type="entry name" value="PROTEIN_KINASE_ST"/>
    <property type="match status" value="1"/>
</dbReference>
<dbReference type="Gene3D" id="1.10.510.10">
    <property type="entry name" value="Transferase(Phosphotransferase) domain 1"/>
    <property type="match status" value="1"/>
</dbReference>
<evidence type="ECO:0000256" key="4">
    <source>
        <dbReference type="ARBA" id="ARBA00022777"/>
    </source>
</evidence>
<dbReference type="PROSITE" id="PS50011">
    <property type="entry name" value="PROTEIN_KINASE_DOM"/>
    <property type="match status" value="1"/>
</dbReference>